<dbReference type="Pfam" id="PF02494">
    <property type="entry name" value="HYR"/>
    <property type="match status" value="2"/>
</dbReference>
<dbReference type="Proteomes" id="UP000225706">
    <property type="component" value="Unassembled WGS sequence"/>
</dbReference>
<feature type="domain" description="HYR" evidence="2">
    <location>
        <begin position="167"/>
        <end position="249"/>
    </location>
</feature>
<dbReference type="PANTHER" id="PTHR24273">
    <property type="entry name" value="FI04643P-RELATED"/>
    <property type="match status" value="1"/>
</dbReference>
<reference evidence="4" key="1">
    <citation type="journal article" date="2017" name="bioRxiv">
        <title>Comparative analysis of the genomes of Stylophora pistillata and Acropora digitifera provides evidence for extensive differences between species of corals.</title>
        <authorList>
            <person name="Voolstra C.R."/>
            <person name="Li Y."/>
            <person name="Liew Y.J."/>
            <person name="Baumgarten S."/>
            <person name="Zoccola D."/>
            <person name="Flot J.-F."/>
            <person name="Tambutte S."/>
            <person name="Allemand D."/>
            <person name="Aranda M."/>
        </authorList>
    </citation>
    <scope>NUCLEOTIDE SEQUENCE [LARGE SCALE GENOMIC DNA]</scope>
</reference>
<keyword evidence="1" id="KW-0677">Repeat</keyword>
<accession>A0A2B4S241</accession>
<dbReference type="EMBL" id="LSMT01000233">
    <property type="protein sequence ID" value="PFX22647.1"/>
    <property type="molecule type" value="Genomic_DNA"/>
</dbReference>
<name>A0A2B4S241_STYPI</name>
<organism evidence="3 4">
    <name type="scientific">Stylophora pistillata</name>
    <name type="common">Smooth cauliflower coral</name>
    <dbReference type="NCBI Taxonomy" id="50429"/>
    <lineage>
        <taxon>Eukaryota</taxon>
        <taxon>Metazoa</taxon>
        <taxon>Cnidaria</taxon>
        <taxon>Anthozoa</taxon>
        <taxon>Hexacorallia</taxon>
        <taxon>Scleractinia</taxon>
        <taxon>Astrocoeniina</taxon>
        <taxon>Pocilloporidae</taxon>
        <taxon>Stylophora</taxon>
    </lineage>
</organism>
<dbReference type="PROSITE" id="PS50825">
    <property type="entry name" value="HYR"/>
    <property type="match status" value="2"/>
</dbReference>
<feature type="domain" description="HYR" evidence="2">
    <location>
        <begin position="52"/>
        <end position="135"/>
    </location>
</feature>
<gene>
    <name evidence="3" type="primary">SVEP1</name>
    <name evidence="3" type="ORF">AWC38_SpisGene12807</name>
</gene>
<dbReference type="STRING" id="50429.A0A2B4S241"/>
<evidence type="ECO:0000313" key="3">
    <source>
        <dbReference type="EMBL" id="PFX22647.1"/>
    </source>
</evidence>
<evidence type="ECO:0000313" key="4">
    <source>
        <dbReference type="Proteomes" id="UP000225706"/>
    </source>
</evidence>
<keyword evidence="4" id="KW-1185">Reference proteome</keyword>
<dbReference type="AlphaFoldDB" id="A0A2B4S241"/>
<dbReference type="PANTHER" id="PTHR24273:SF32">
    <property type="entry name" value="HYALIN"/>
    <property type="match status" value="1"/>
</dbReference>
<proteinExistence type="predicted"/>
<sequence length="259" mass="28978">MPPKRVFRESKGAEEEEYLDNVQSLETIVVNMSAKSSSFCLIKFVEEVHKKPDQEPPVFTYCPKDINIDDITKTVIRVNWDRPLAKDNSGAPSIIQYNRVSGEEYSVPGSYLVFCESKDLAGNKAECIFQLVLKNSVASKSDDHAHAQIEPLEPLEWTGHYTLERLINEQAPVFTDCPKCITKEATENEIHVHWSAPKATDDSGVKPAIRCNRHSGDLFSVPSATLVECTAEDPAGNRATCSFKITLKRESSLEKECSR</sequence>
<comment type="caution">
    <text evidence="3">The sequence shown here is derived from an EMBL/GenBank/DDBJ whole genome shotgun (WGS) entry which is preliminary data.</text>
</comment>
<evidence type="ECO:0000259" key="2">
    <source>
        <dbReference type="PROSITE" id="PS50825"/>
    </source>
</evidence>
<evidence type="ECO:0000256" key="1">
    <source>
        <dbReference type="ARBA" id="ARBA00022737"/>
    </source>
</evidence>
<dbReference type="OrthoDB" id="6515930at2759"/>
<dbReference type="InterPro" id="IPR003410">
    <property type="entry name" value="HYR_dom"/>
</dbReference>
<protein>
    <submittedName>
        <fullName evidence="3">Sushi, von Willebrand factor type A, EGF and pentraxin domain-containing protein 1</fullName>
    </submittedName>
</protein>